<comment type="caution">
    <text evidence="1">The sequence shown here is derived from an EMBL/GenBank/DDBJ whole genome shotgun (WGS) entry which is preliminary data.</text>
</comment>
<dbReference type="Proteomes" id="UP000719766">
    <property type="component" value="Unassembled WGS sequence"/>
</dbReference>
<dbReference type="RefSeq" id="XP_041161248.1">
    <property type="nucleotide sequence ID" value="XM_041310449.1"/>
</dbReference>
<accession>A0A9P7ATU3</accession>
<dbReference type="GeneID" id="64604213"/>
<gene>
    <name evidence="1" type="ORF">HD556DRAFT_385062</name>
</gene>
<evidence type="ECO:0000313" key="2">
    <source>
        <dbReference type="Proteomes" id="UP000719766"/>
    </source>
</evidence>
<proteinExistence type="predicted"/>
<reference evidence="1" key="1">
    <citation type="journal article" date="2020" name="New Phytol.">
        <title>Comparative genomics reveals dynamic genome evolution in host specialist ectomycorrhizal fungi.</title>
        <authorList>
            <person name="Lofgren L.A."/>
            <person name="Nguyen N.H."/>
            <person name="Vilgalys R."/>
            <person name="Ruytinx J."/>
            <person name="Liao H.L."/>
            <person name="Branco S."/>
            <person name="Kuo A."/>
            <person name="LaButti K."/>
            <person name="Lipzen A."/>
            <person name="Andreopoulos W."/>
            <person name="Pangilinan J."/>
            <person name="Riley R."/>
            <person name="Hundley H."/>
            <person name="Na H."/>
            <person name="Barry K."/>
            <person name="Grigoriev I.V."/>
            <person name="Stajich J.E."/>
            <person name="Kennedy P.G."/>
        </authorList>
    </citation>
    <scope>NUCLEOTIDE SEQUENCE</scope>
    <source>
        <strain evidence="1">S12</strain>
    </source>
</reference>
<sequence length="211" mass="24406">MIFRWVFIPWLQRELDAYQDRVNNTRKRRDRNKILPHGAPDIIYQSPENFGVLDFKIKVEREALDHVHDIYIDSSHIVFDLVPKPFAEFMEHCYTELGRPLVKRETVWDVYLHLLDVVQVNDEMIPPHIELLDEAEEDSTALPLLESHRDLPDREDGSGAYYMGGVGGGLGLGTPVLYFDANNTARLISTQLMRICISWRVSPVMTSLKSR</sequence>
<dbReference type="AlphaFoldDB" id="A0A9P7ATU3"/>
<dbReference type="EMBL" id="JABBWE010000022">
    <property type="protein sequence ID" value="KAG1795375.1"/>
    <property type="molecule type" value="Genomic_DNA"/>
</dbReference>
<organism evidence="1 2">
    <name type="scientific">Suillus plorans</name>
    <dbReference type="NCBI Taxonomy" id="116603"/>
    <lineage>
        <taxon>Eukaryota</taxon>
        <taxon>Fungi</taxon>
        <taxon>Dikarya</taxon>
        <taxon>Basidiomycota</taxon>
        <taxon>Agaricomycotina</taxon>
        <taxon>Agaricomycetes</taxon>
        <taxon>Agaricomycetidae</taxon>
        <taxon>Boletales</taxon>
        <taxon>Suillineae</taxon>
        <taxon>Suillaceae</taxon>
        <taxon>Suillus</taxon>
    </lineage>
</organism>
<name>A0A9P7ATU3_9AGAM</name>
<keyword evidence="2" id="KW-1185">Reference proteome</keyword>
<dbReference type="OrthoDB" id="5946233at2759"/>
<protein>
    <submittedName>
        <fullName evidence="1">Uncharacterized protein</fullName>
    </submittedName>
</protein>
<evidence type="ECO:0000313" key="1">
    <source>
        <dbReference type="EMBL" id="KAG1795375.1"/>
    </source>
</evidence>